<evidence type="ECO:0000256" key="1">
    <source>
        <dbReference type="SAM" id="MobiDB-lite"/>
    </source>
</evidence>
<dbReference type="Gene3D" id="1.25.10.10">
    <property type="entry name" value="Leucine-rich Repeat Variant"/>
    <property type="match status" value="1"/>
</dbReference>
<feature type="domain" description="Protein kinase" evidence="2">
    <location>
        <begin position="1"/>
        <end position="358"/>
    </location>
</feature>
<reference evidence="3 4" key="2">
    <citation type="journal article" date="2015" name="Eukaryot. Cell">
        <title>Genetic mapping reveals that sinefungin resistance in Toxoplasma gondii is controlled by a putative amino acid transporter locus that can be used as a negative selectable marker.</title>
        <authorList>
            <person name="Behnke M.S."/>
            <person name="Khan A."/>
            <person name="Sibley L.D."/>
        </authorList>
    </citation>
    <scope>NUCLEOTIDE SEQUENCE [LARGE SCALE GENOMIC DNA]</scope>
    <source>
        <strain evidence="3 4">VAND</strain>
    </source>
</reference>
<feature type="compositionally biased region" description="Polar residues" evidence="1">
    <location>
        <begin position="868"/>
        <end position="883"/>
    </location>
</feature>
<accession>A0A086PUB2</accession>
<gene>
    <name evidence="3" type="ORF">TGVAND_320000</name>
</gene>
<feature type="compositionally biased region" description="Low complexity" evidence="1">
    <location>
        <begin position="750"/>
        <end position="777"/>
    </location>
</feature>
<feature type="region of interest" description="Disordered" evidence="1">
    <location>
        <begin position="128"/>
        <end position="163"/>
    </location>
</feature>
<evidence type="ECO:0000259" key="2">
    <source>
        <dbReference type="PROSITE" id="PS50011"/>
    </source>
</evidence>
<feature type="region of interest" description="Disordered" evidence="1">
    <location>
        <begin position="684"/>
        <end position="713"/>
    </location>
</feature>
<dbReference type="InterPro" id="IPR000719">
    <property type="entry name" value="Prot_kinase_dom"/>
</dbReference>
<dbReference type="GO" id="GO:0005524">
    <property type="term" value="F:ATP binding"/>
    <property type="evidence" value="ECO:0007669"/>
    <property type="project" value="InterPro"/>
</dbReference>
<feature type="compositionally biased region" description="Basic and acidic residues" evidence="1">
    <location>
        <begin position="684"/>
        <end position="697"/>
    </location>
</feature>
<feature type="compositionally biased region" description="Low complexity" evidence="1">
    <location>
        <begin position="895"/>
        <end position="916"/>
    </location>
</feature>
<dbReference type="OrthoDB" id="447103at2759"/>
<proteinExistence type="predicted"/>
<name>A0A086PUB2_TOXGO</name>
<dbReference type="SUPFAM" id="SSF56112">
    <property type="entry name" value="Protein kinase-like (PK-like)"/>
    <property type="match status" value="1"/>
</dbReference>
<dbReference type="EMBL" id="AEYJ02001212">
    <property type="protein sequence ID" value="KFH03944.1"/>
    <property type="molecule type" value="Genomic_DNA"/>
</dbReference>
<keyword evidence="3" id="KW-0808">Transferase</keyword>
<reference evidence="3 4" key="1">
    <citation type="submission" date="2014-08" db="EMBL/GenBank/DDBJ databases">
        <authorList>
            <person name="Sibley D."/>
            <person name="Venepally P."/>
            <person name="Karamycheva S."/>
            <person name="Hadjithomas M."/>
            <person name="Khan A."/>
            <person name="Brunk B."/>
            <person name="Roos D."/>
            <person name="Caler E."/>
            <person name="Lorenzi H."/>
        </authorList>
    </citation>
    <scope>NUCLEOTIDE SEQUENCE [LARGE SCALE GENOMIC DNA]</scope>
    <source>
        <strain evidence="3 4">VAND</strain>
    </source>
</reference>
<protein>
    <submittedName>
        <fullName evidence="3">SCY kinase (Incomplete catalytic triad)</fullName>
    </submittedName>
</protein>
<evidence type="ECO:0000313" key="3">
    <source>
        <dbReference type="EMBL" id="KFH03944.1"/>
    </source>
</evidence>
<dbReference type="InterPro" id="IPR051177">
    <property type="entry name" value="CIK-Related_Protein"/>
</dbReference>
<feature type="region of interest" description="Disordered" evidence="1">
    <location>
        <begin position="741"/>
        <end position="799"/>
    </location>
</feature>
<dbReference type="Proteomes" id="UP000028840">
    <property type="component" value="Unassembled WGS sequence"/>
</dbReference>
<dbReference type="AlphaFoldDB" id="A0A086PUB2"/>
<dbReference type="PANTHER" id="PTHR12984">
    <property type="entry name" value="SCY1-RELATED S/T PROTEIN KINASE-LIKE"/>
    <property type="match status" value="1"/>
</dbReference>
<keyword evidence="3" id="KW-0418">Kinase</keyword>
<dbReference type="InterPro" id="IPR016024">
    <property type="entry name" value="ARM-type_fold"/>
</dbReference>
<dbReference type="GO" id="GO:0004672">
    <property type="term" value="F:protein kinase activity"/>
    <property type="evidence" value="ECO:0007669"/>
    <property type="project" value="InterPro"/>
</dbReference>
<dbReference type="Gene3D" id="1.10.510.10">
    <property type="entry name" value="Transferase(Phosphotransferase) domain 1"/>
    <property type="match status" value="1"/>
</dbReference>
<organism evidence="3 4">
    <name type="scientific">Toxoplasma gondii VAND</name>
    <dbReference type="NCBI Taxonomy" id="933077"/>
    <lineage>
        <taxon>Eukaryota</taxon>
        <taxon>Sar</taxon>
        <taxon>Alveolata</taxon>
        <taxon>Apicomplexa</taxon>
        <taxon>Conoidasida</taxon>
        <taxon>Coccidia</taxon>
        <taxon>Eucoccidiorida</taxon>
        <taxon>Eimeriorina</taxon>
        <taxon>Sarcocystidae</taxon>
        <taxon>Toxoplasma</taxon>
    </lineage>
</organism>
<comment type="caution">
    <text evidence="3">The sequence shown here is derived from an EMBL/GenBank/DDBJ whole genome shotgun (WGS) entry which is preliminary data.</text>
</comment>
<dbReference type="PROSITE" id="PS50011">
    <property type="entry name" value="PROTEIN_KINASE_DOM"/>
    <property type="match status" value="1"/>
</dbReference>
<dbReference type="InterPro" id="IPR011009">
    <property type="entry name" value="Kinase-like_dom_sf"/>
</dbReference>
<dbReference type="VEuPathDB" id="ToxoDB:TGVAND_320000"/>
<feature type="compositionally biased region" description="Pro residues" evidence="1">
    <location>
        <begin position="778"/>
        <end position="790"/>
    </location>
</feature>
<feature type="compositionally biased region" description="Polar residues" evidence="1">
    <location>
        <begin position="699"/>
        <end position="710"/>
    </location>
</feature>
<feature type="region of interest" description="Disordered" evidence="1">
    <location>
        <begin position="868"/>
        <end position="934"/>
    </location>
</feature>
<dbReference type="InterPro" id="IPR011989">
    <property type="entry name" value="ARM-like"/>
</dbReference>
<evidence type="ECO:0000313" key="4">
    <source>
        <dbReference type="Proteomes" id="UP000028840"/>
    </source>
</evidence>
<dbReference type="SUPFAM" id="SSF48371">
    <property type="entry name" value="ARM repeat"/>
    <property type="match status" value="1"/>
</dbReference>
<dbReference type="PANTHER" id="PTHR12984:SF3">
    <property type="entry name" value="N-TERMINAL KINASE-LIKE PROTEIN"/>
    <property type="match status" value="1"/>
</dbReference>
<feature type="compositionally biased region" description="Basic and acidic residues" evidence="1">
    <location>
        <begin position="148"/>
        <end position="163"/>
    </location>
</feature>
<sequence>MLQSLLGRFGGKWGDLPSSFGFVVGEEVPLPFALSCGFLLFTCTRKSDGLPASLFLLKKKSDAKQSTGAVHFPSDVPAGRSHLQRAKTLLHPDVLKTLETYESESALYVVTEQCWPLPLLLGRQPSREARSAGRMQQGAHPAGNGVTEARDGDEERNAKERRLAEAEREAAAAACVADVVWGIYQVTSAVAFLHESCNLLHGLVNPLSVFVTANGSWRLACMELVRPATSPPAALIGDARRSAAALQGWQPPERVPPGLPAQWIDWWGLASVVVWTYATLSGMSPPAPSSSCFSSSLTRFNNASYGSSFGSLFDLSASSVSAQAPLLSATSRQLVDRLLRASPSPRFLSDLLKSDAFFNSSCTCSCLLFLREVHVKGAYEKETFFEQELPRMLQAPVPNGPGEASGESPLPRAVQEQQILPELLKLLDPSVSRSFAPELASHGDGACVASSLVPAVVGCVALVASGINPEKERESVQVQRLRNVLEKLFKSSDRAIRYTLLTSFPVLDPLMPRCLYTRIFDSLMLGLLDSALAIREATVKSLVLVCAKIGDDRKTLQTCLDQLLRLTGDEEGLIRTNACICAAKIACLPQTVPLFKKHPDRLLQLLQQIFLSSLKDSFSPCRQAALQSVSHCLGLFPLHALVQSLLAGVGVATLDEEDLSVSDMAVETLKQIVVAVENKVKERNATRAGRGDLRDSLPTHANPQDANSGGATLPASDSGWFGAMAKTMKASLASVRGAGDDASSKLDFRASPSPSPSSSSALAPYSFASSFSSASSFPNPPQRPPPPSEPPKSVAASAAFSSRVSTSSLALDAARGKPSGGAGLGTREATLTLADDKAFHDAADTINAWVEDDEEISVDCWDAVGLSSSSRGPAAPTQPSFSSFGCPRPSPPRVSPSTSLPPSSASLPSPAAVPASGNSSALHGEASAVSHNSSRSTASFASGAASTRKQLSSSGGSASLAAVCGSTSAASLFSTISRGNGVTLARDRMRGDGCEKKEAAAFAGDDDFFAEVERELQRERD</sequence>
<dbReference type="Gene3D" id="3.30.200.20">
    <property type="entry name" value="Phosphorylase Kinase, domain 1"/>
    <property type="match status" value="1"/>
</dbReference>